<feature type="signal peptide" evidence="2">
    <location>
        <begin position="1"/>
        <end position="20"/>
    </location>
</feature>
<evidence type="ECO:0000313" key="3">
    <source>
        <dbReference type="EMBL" id="SLM23913.1"/>
    </source>
</evidence>
<keyword evidence="2" id="KW-0732">Signal</keyword>
<proteinExistence type="predicted"/>
<sequence length="289" mass="31542">MSRKVIGLTLVAASAVLALAAYLSSHKQSNLPHGSQPASKLNPTPEIKTIGMDAPRSGWSTRSAPLDTARTYSQLRTALSRSHLDRAQQLSYLYTAAYLCSDLEVPRPIRSESQKKSRDFLLTFCDTKSVDLNEIELSILEEGDSDVVLAKTLAGLAGEPMSSEAREMAEGIALGSENPSAFMDAVTALSEQPESNEWQLGMEVAQNQDERRKLPAARYLASQLVACDLSGGCESNGLYAQIMCRSTNMCDQGLSVSKMIQKTSPPSDWEFIQKIYNHIKDARSTQSAM</sequence>
<reference evidence="4" key="1">
    <citation type="submission" date="2016-10" db="EMBL/GenBank/DDBJ databases">
        <authorList>
            <person name="Varghese N."/>
            <person name="Submissions S."/>
        </authorList>
    </citation>
    <scope>NUCLEOTIDE SEQUENCE [LARGE SCALE GENOMIC DNA]</scope>
    <source>
        <strain evidence="4">92MFCol6.1</strain>
    </source>
</reference>
<feature type="chain" id="PRO_5012325532" evidence="2">
    <location>
        <begin position="21"/>
        <end position="289"/>
    </location>
</feature>
<protein>
    <submittedName>
        <fullName evidence="3">Uncharacterized protein</fullName>
    </submittedName>
</protein>
<organism evidence="3 4">
    <name type="scientific">Stenotrophomonas indicatrix</name>
    <dbReference type="NCBI Taxonomy" id="2045451"/>
    <lineage>
        <taxon>Bacteria</taxon>
        <taxon>Pseudomonadati</taxon>
        <taxon>Pseudomonadota</taxon>
        <taxon>Gammaproteobacteria</taxon>
        <taxon>Lysobacterales</taxon>
        <taxon>Lysobacteraceae</taxon>
        <taxon>Stenotrophomonas</taxon>
    </lineage>
</organism>
<dbReference type="EMBL" id="FWEU01000002">
    <property type="protein sequence ID" value="SLM23913.1"/>
    <property type="molecule type" value="Genomic_DNA"/>
</dbReference>
<evidence type="ECO:0000256" key="2">
    <source>
        <dbReference type="SAM" id="SignalP"/>
    </source>
</evidence>
<accession>A0A1W1GX18</accession>
<feature type="region of interest" description="Disordered" evidence="1">
    <location>
        <begin position="28"/>
        <end position="63"/>
    </location>
</feature>
<evidence type="ECO:0000313" key="4">
    <source>
        <dbReference type="Proteomes" id="UP000191133"/>
    </source>
</evidence>
<evidence type="ECO:0000256" key="1">
    <source>
        <dbReference type="SAM" id="MobiDB-lite"/>
    </source>
</evidence>
<gene>
    <name evidence="3" type="ORF">SAMN04488690_1620</name>
</gene>
<feature type="compositionally biased region" description="Polar residues" evidence="1">
    <location>
        <begin position="28"/>
        <end position="42"/>
    </location>
</feature>
<name>A0A1W1GX18_9GAMM</name>
<dbReference type="AlphaFoldDB" id="A0A1W1GX18"/>
<dbReference type="Proteomes" id="UP000191133">
    <property type="component" value="Unassembled WGS sequence"/>
</dbReference>